<dbReference type="GO" id="GO:0035925">
    <property type="term" value="F:mRNA 3'-UTR AU-rich region binding"/>
    <property type="evidence" value="ECO:0007669"/>
    <property type="project" value="TreeGrafter"/>
</dbReference>
<dbReference type="RefSeq" id="WP_037016989.1">
    <property type="nucleotide sequence ID" value="NZ_JRMB01000002.1"/>
</dbReference>
<dbReference type="CDD" id="cd05286">
    <property type="entry name" value="QOR2"/>
    <property type="match status" value="1"/>
</dbReference>
<accession>A0A9X0EEK0</accession>
<evidence type="ECO:0000256" key="5">
    <source>
        <dbReference type="ARBA" id="ARBA00048980"/>
    </source>
</evidence>
<dbReference type="PANTHER" id="PTHR48106">
    <property type="entry name" value="QUINONE OXIDOREDUCTASE PIG3-RELATED"/>
    <property type="match status" value="1"/>
</dbReference>
<evidence type="ECO:0000256" key="2">
    <source>
        <dbReference type="ARBA" id="ARBA00022857"/>
    </source>
</evidence>
<gene>
    <name evidence="7" type="ORF">LT42_20985</name>
</gene>
<evidence type="ECO:0000259" key="6">
    <source>
        <dbReference type="SMART" id="SM00829"/>
    </source>
</evidence>
<evidence type="ECO:0000256" key="4">
    <source>
        <dbReference type="ARBA" id="ARBA00038919"/>
    </source>
</evidence>
<dbReference type="Gene3D" id="3.40.50.720">
    <property type="entry name" value="NAD(P)-binding Rossmann-like Domain"/>
    <property type="match status" value="1"/>
</dbReference>
<dbReference type="AlphaFoldDB" id="A0A9X0EEK0"/>
<dbReference type="InterPro" id="IPR013154">
    <property type="entry name" value="ADH-like_N"/>
</dbReference>
<reference evidence="7 8" key="1">
    <citation type="submission" date="2014-09" db="EMBL/GenBank/DDBJ databases">
        <title>Genome sequence of Pseudomonas lutea strain DSM 17257T.</title>
        <authorList>
            <person name="Kwak Y."/>
            <person name="Shin J.-H."/>
        </authorList>
    </citation>
    <scope>NUCLEOTIDE SEQUENCE [LARGE SCALE GENOMIC DNA]</scope>
    <source>
        <strain evidence="7 8">DSM 17257</strain>
    </source>
</reference>
<dbReference type="PANTHER" id="PTHR48106:SF13">
    <property type="entry name" value="QUINONE OXIDOREDUCTASE-RELATED"/>
    <property type="match status" value="1"/>
</dbReference>
<dbReference type="InterPro" id="IPR011032">
    <property type="entry name" value="GroES-like_sf"/>
</dbReference>
<organism evidence="7 8">
    <name type="scientific">Pseudomonas lutea</name>
    <dbReference type="NCBI Taxonomy" id="243924"/>
    <lineage>
        <taxon>Bacteria</taxon>
        <taxon>Pseudomonadati</taxon>
        <taxon>Pseudomonadota</taxon>
        <taxon>Gammaproteobacteria</taxon>
        <taxon>Pseudomonadales</taxon>
        <taxon>Pseudomonadaceae</taxon>
        <taxon>Pseudomonas</taxon>
    </lineage>
</organism>
<dbReference type="EMBL" id="JRMB01000002">
    <property type="protein sequence ID" value="KGF64343.1"/>
    <property type="molecule type" value="Genomic_DNA"/>
</dbReference>
<sequence>MAKRIQFDQYGGPEVLNYVDFEPPAPGPKDVRVRNKAIGVNFIETYFRSGLYPAPSFPSGLGNEGAGIVEAVGSEVTHVKVGDRVVYGTGPLGAYANVHVTPGANVAKLPDDISFEQGAAVMLKGLTVQYLFRQTYEIRPEETILFHAAAGGVGSIACQWASALGVKLIGTVSSAEKAAHAKALGAWEVIDYSKEDVVQRVKELTNGKKVPVVYDGVGKDTWETSLDCLELRGLLVSFGNASGAVTGVNLGVLAQKGSLYVTRPTLGSYANGPQALQAMADEVFEMVASGKVKVDNIQQFALKDAALAHTELAGRRTMGSIILVP</sequence>
<dbReference type="Proteomes" id="UP000029719">
    <property type="component" value="Unassembled WGS sequence"/>
</dbReference>
<evidence type="ECO:0000256" key="3">
    <source>
        <dbReference type="ARBA" id="ARBA00023002"/>
    </source>
</evidence>
<evidence type="ECO:0000256" key="1">
    <source>
        <dbReference type="ARBA" id="ARBA00010371"/>
    </source>
</evidence>
<dbReference type="Gene3D" id="3.90.180.10">
    <property type="entry name" value="Medium-chain alcohol dehydrogenases, catalytic domain"/>
    <property type="match status" value="1"/>
</dbReference>
<protein>
    <recommendedName>
        <fullName evidence="4">NADPH:quinone reductase</fullName>
        <ecNumber evidence="4">1.6.5.5</ecNumber>
    </recommendedName>
</protein>
<name>A0A9X0EEK0_9PSED</name>
<dbReference type="NCBIfam" id="NF008024">
    <property type="entry name" value="PRK10754.1"/>
    <property type="match status" value="1"/>
</dbReference>
<dbReference type="OrthoDB" id="9805883at2"/>
<dbReference type="SUPFAM" id="SSF50129">
    <property type="entry name" value="GroES-like"/>
    <property type="match status" value="1"/>
</dbReference>
<comment type="catalytic activity">
    <reaction evidence="5">
        <text>2 a quinone + NADPH + H(+) = 2 a 1,4-benzosemiquinone + NADP(+)</text>
        <dbReference type="Rhea" id="RHEA:14269"/>
        <dbReference type="ChEBI" id="CHEBI:15378"/>
        <dbReference type="ChEBI" id="CHEBI:57783"/>
        <dbReference type="ChEBI" id="CHEBI:58349"/>
        <dbReference type="ChEBI" id="CHEBI:132124"/>
        <dbReference type="ChEBI" id="CHEBI:134225"/>
        <dbReference type="EC" id="1.6.5.5"/>
    </reaction>
</comment>
<dbReference type="GO" id="GO:0003960">
    <property type="term" value="F:quinone reductase (NADPH) activity"/>
    <property type="evidence" value="ECO:0007669"/>
    <property type="project" value="UniProtKB-EC"/>
</dbReference>
<proteinExistence type="inferred from homology"/>
<dbReference type="InterPro" id="IPR013149">
    <property type="entry name" value="ADH-like_C"/>
</dbReference>
<keyword evidence="2" id="KW-0521">NADP</keyword>
<dbReference type="SUPFAM" id="SSF51735">
    <property type="entry name" value="NAD(P)-binding Rossmann-fold domains"/>
    <property type="match status" value="1"/>
</dbReference>
<dbReference type="InterPro" id="IPR020843">
    <property type="entry name" value="ER"/>
</dbReference>
<dbReference type="Pfam" id="PF08240">
    <property type="entry name" value="ADH_N"/>
    <property type="match status" value="1"/>
</dbReference>
<dbReference type="Pfam" id="PF00107">
    <property type="entry name" value="ADH_zinc_N"/>
    <property type="match status" value="1"/>
</dbReference>
<keyword evidence="3" id="KW-0560">Oxidoreductase</keyword>
<dbReference type="EC" id="1.6.5.5" evidence="4"/>
<comment type="caution">
    <text evidence="7">The sequence shown here is derived from an EMBL/GenBank/DDBJ whole genome shotgun (WGS) entry which is preliminary data.</text>
</comment>
<dbReference type="GO" id="GO:0070402">
    <property type="term" value="F:NADPH binding"/>
    <property type="evidence" value="ECO:0007669"/>
    <property type="project" value="TreeGrafter"/>
</dbReference>
<feature type="domain" description="Enoyl reductase (ER)" evidence="6">
    <location>
        <begin position="11"/>
        <end position="323"/>
    </location>
</feature>
<comment type="similarity">
    <text evidence="1">Belongs to the zinc-containing alcohol dehydrogenase family. Quinone oxidoreductase subfamily.</text>
</comment>
<evidence type="ECO:0000313" key="8">
    <source>
        <dbReference type="Proteomes" id="UP000029719"/>
    </source>
</evidence>
<dbReference type="InterPro" id="IPR036291">
    <property type="entry name" value="NAD(P)-bd_dom_sf"/>
</dbReference>
<dbReference type="FunFam" id="3.40.50.720:FF:000053">
    <property type="entry name" value="Quinone oxidoreductase 1"/>
    <property type="match status" value="1"/>
</dbReference>
<dbReference type="SMART" id="SM00829">
    <property type="entry name" value="PKS_ER"/>
    <property type="match status" value="1"/>
</dbReference>
<dbReference type="GO" id="GO:0005829">
    <property type="term" value="C:cytosol"/>
    <property type="evidence" value="ECO:0007669"/>
    <property type="project" value="TreeGrafter"/>
</dbReference>
<evidence type="ECO:0000313" key="7">
    <source>
        <dbReference type="EMBL" id="KGF64343.1"/>
    </source>
</evidence>
<dbReference type="InterPro" id="IPR047618">
    <property type="entry name" value="QOR-like"/>
</dbReference>